<name>A0A9W9ZAZ3_9CNID</name>
<accession>A0A9W9ZAZ3</accession>
<reference evidence="1" key="1">
    <citation type="submission" date="2023-01" db="EMBL/GenBank/DDBJ databases">
        <title>Genome assembly of the deep-sea coral Lophelia pertusa.</title>
        <authorList>
            <person name="Herrera S."/>
            <person name="Cordes E."/>
        </authorList>
    </citation>
    <scope>NUCLEOTIDE SEQUENCE</scope>
    <source>
        <strain evidence="1">USNM1676648</strain>
        <tissue evidence="1">Polyp</tissue>
    </source>
</reference>
<sequence>MLIFRTDWRYRQLPPRLPGSNMYSKPYNNSNIEKAETSMEHLYEKKLSLRTFDIVNVQLTAHMTNGVFHPEIQLFKINPSVHICVEHRKYPRDCFATTSRYQASRKKYSSVDKYIMPGNPSLPWKLLL</sequence>
<evidence type="ECO:0000313" key="2">
    <source>
        <dbReference type="Proteomes" id="UP001163046"/>
    </source>
</evidence>
<keyword evidence="1" id="KW-0347">Helicase</keyword>
<protein>
    <submittedName>
        <fullName evidence="1">Helicase</fullName>
    </submittedName>
</protein>
<keyword evidence="2" id="KW-1185">Reference proteome</keyword>
<evidence type="ECO:0000313" key="1">
    <source>
        <dbReference type="EMBL" id="KAJ7378391.1"/>
    </source>
</evidence>
<dbReference type="Proteomes" id="UP001163046">
    <property type="component" value="Unassembled WGS sequence"/>
</dbReference>
<dbReference type="EMBL" id="MU826367">
    <property type="protein sequence ID" value="KAJ7378391.1"/>
    <property type="molecule type" value="Genomic_DNA"/>
</dbReference>
<organism evidence="1 2">
    <name type="scientific">Desmophyllum pertusum</name>
    <dbReference type="NCBI Taxonomy" id="174260"/>
    <lineage>
        <taxon>Eukaryota</taxon>
        <taxon>Metazoa</taxon>
        <taxon>Cnidaria</taxon>
        <taxon>Anthozoa</taxon>
        <taxon>Hexacorallia</taxon>
        <taxon>Scleractinia</taxon>
        <taxon>Caryophylliina</taxon>
        <taxon>Caryophylliidae</taxon>
        <taxon>Desmophyllum</taxon>
    </lineage>
</organism>
<dbReference type="GO" id="GO:0004386">
    <property type="term" value="F:helicase activity"/>
    <property type="evidence" value="ECO:0007669"/>
    <property type="project" value="UniProtKB-KW"/>
</dbReference>
<dbReference type="AlphaFoldDB" id="A0A9W9ZAZ3"/>
<proteinExistence type="predicted"/>
<comment type="caution">
    <text evidence="1">The sequence shown here is derived from an EMBL/GenBank/DDBJ whole genome shotgun (WGS) entry which is preliminary data.</text>
</comment>
<dbReference type="OrthoDB" id="2285229at2759"/>
<keyword evidence="1" id="KW-0067">ATP-binding</keyword>
<keyword evidence="1" id="KW-0547">Nucleotide-binding</keyword>
<keyword evidence="1" id="KW-0378">Hydrolase</keyword>
<gene>
    <name evidence="1" type="primary">HELZ2_16</name>
    <name evidence="1" type="ORF">OS493_023646</name>
</gene>